<evidence type="ECO:0000313" key="3">
    <source>
        <dbReference type="EMBL" id="RYC51433.1"/>
    </source>
</evidence>
<evidence type="ECO:0000313" key="4">
    <source>
        <dbReference type="Proteomes" id="UP000290261"/>
    </source>
</evidence>
<comment type="caution">
    <text evidence="3">The sequence shown here is derived from an EMBL/GenBank/DDBJ whole genome shotgun (WGS) entry which is preliminary data.</text>
</comment>
<dbReference type="InterPro" id="IPR028098">
    <property type="entry name" value="Glyco_trans_4-like_N"/>
</dbReference>
<gene>
    <name evidence="3" type="ORF">DN53_14650</name>
</gene>
<accession>A0A444VKX6</accession>
<feature type="domain" description="Glycosyltransferase subfamily 4-like N-terminal" evidence="2">
    <location>
        <begin position="26"/>
        <end position="147"/>
    </location>
</feature>
<dbReference type="Pfam" id="PF00534">
    <property type="entry name" value="Glycos_transf_1"/>
    <property type="match status" value="1"/>
</dbReference>
<evidence type="ECO:0000259" key="1">
    <source>
        <dbReference type="Pfam" id="PF00534"/>
    </source>
</evidence>
<dbReference type="InterPro" id="IPR001296">
    <property type="entry name" value="Glyco_trans_1"/>
</dbReference>
<protein>
    <submittedName>
        <fullName evidence="3">Glycosyl transferase family 1</fullName>
    </submittedName>
</protein>
<reference evidence="3 4" key="1">
    <citation type="submission" date="2014-04" db="EMBL/GenBank/DDBJ databases">
        <title>Whole genome of Muricauda olearia.</title>
        <authorList>
            <person name="Zhang X.-H."/>
            <person name="Tang K."/>
        </authorList>
    </citation>
    <scope>NUCLEOTIDE SEQUENCE [LARGE SCALE GENOMIC DNA]</scope>
    <source>
        <strain evidence="3 4">Th120</strain>
    </source>
</reference>
<keyword evidence="4" id="KW-1185">Reference proteome</keyword>
<dbReference type="EMBL" id="JJMP01000006">
    <property type="protein sequence ID" value="RYC51433.1"/>
    <property type="molecule type" value="Genomic_DNA"/>
</dbReference>
<dbReference type="RefSeq" id="WP_129654470.1">
    <property type="nucleotide sequence ID" value="NZ_ML142910.1"/>
</dbReference>
<dbReference type="Proteomes" id="UP000290261">
    <property type="component" value="Unassembled WGS sequence"/>
</dbReference>
<evidence type="ECO:0000259" key="2">
    <source>
        <dbReference type="Pfam" id="PF13477"/>
    </source>
</evidence>
<dbReference type="SUPFAM" id="SSF53756">
    <property type="entry name" value="UDP-Glycosyltransferase/glycogen phosphorylase"/>
    <property type="match status" value="1"/>
</dbReference>
<feature type="domain" description="Glycosyl transferase family 1" evidence="1">
    <location>
        <begin position="193"/>
        <end position="350"/>
    </location>
</feature>
<dbReference type="PANTHER" id="PTHR12526:SF630">
    <property type="entry name" value="GLYCOSYLTRANSFERASE"/>
    <property type="match status" value="1"/>
</dbReference>
<sequence>MAKPKLIRITTVPGSLGGLLKGQLKFMNHYFEVIGISSPGDSRSLSDVSKQEGIRVIPVEMTRKITPLKDLIAVWKLYRIFMEEKPIIVHTHTPKAGTLGMIAAYMARVPHRLHTVAGLPLLEAKGNKRKILDLVEKLTYRFSTEVYPNSFGLKEIILNNKYTNEGKLKVIGKGSSNGIDTDYFDPKLFSNDDKQALRKKFNIKPDDYVFIFVGRIVSDKGINELVSAFKDLTIQYANIKLLLVGAPEKKLDPILPENEDYIKKSDFIIEVGWQTDVRPFFSISNSLIFPSYREGFPNVVMQACAMGIPSVVTNINGCNELIRDKKNGLVIPVKNIPELKSAMVNIMCENDLESSNEIRQFMIDNYSRNYVHNEILLNYRSLIKEEV</sequence>
<proteinExistence type="predicted"/>
<dbReference type="Gene3D" id="3.40.50.2000">
    <property type="entry name" value="Glycogen Phosphorylase B"/>
    <property type="match status" value="2"/>
</dbReference>
<name>A0A444VKX6_9FLAO</name>
<dbReference type="AlphaFoldDB" id="A0A444VKX6"/>
<keyword evidence="3" id="KW-0808">Transferase</keyword>
<dbReference type="PANTHER" id="PTHR12526">
    <property type="entry name" value="GLYCOSYLTRANSFERASE"/>
    <property type="match status" value="1"/>
</dbReference>
<dbReference type="Pfam" id="PF13477">
    <property type="entry name" value="Glyco_trans_4_2"/>
    <property type="match status" value="1"/>
</dbReference>
<dbReference type="GO" id="GO:0016757">
    <property type="term" value="F:glycosyltransferase activity"/>
    <property type="evidence" value="ECO:0007669"/>
    <property type="project" value="InterPro"/>
</dbReference>
<organism evidence="3 4">
    <name type="scientific">Flagellimonas olearia</name>
    <dbReference type="NCBI Taxonomy" id="552546"/>
    <lineage>
        <taxon>Bacteria</taxon>
        <taxon>Pseudomonadati</taxon>
        <taxon>Bacteroidota</taxon>
        <taxon>Flavobacteriia</taxon>
        <taxon>Flavobacteriales</taxon>
        <taxon>Flavobacteriaceae</taxon>
        <taxon>Flagellimonas</taxon>
    </lineage>
</organism>
<dbReference type="CDD" id="cd03808">
    <property type="entry name" value="GT4_CapM-like"/>
    <property type="match status" value="1"/>
</dbReference>